<reference evidence="1 2" key="1">
    <citation type="journal article" date="2022" name="G3 (Bethesda)">
        <title>Whole-genome sequence and methylome profiling of the almond [Prunus dulcis (Mill.) D.A. Webb] cultivar 'Nonpareil'.</title>
        <authorList>
            <person name="D'Amico-Willman K.M."/>
            <person name="Ouma W.Z."/>
            <person name="Meulia T."/>
            <person name="Sideli G.M."/>
            <person name="Gradziel T.M."/>
            <person name="Fresnedo-Ramirez J."/>
        </authorList>
    </citation>
    <scope>NUCLEOTIDE SEQUENCE [LARGE SCALE GENOMIC DNA]</scope>
    <source>
        <strain evidence="1">Clone GOH B32 T37-40</strain>
    </source>
</reference>
<comment type="caution">
    <text evidence="1">The sequence shown here is derived from an EMBL/GenBank/DDBJ whole genome shotgun (WGS) entry which is preliminary data.</text>
</comment>
<accession>A0AAD4VIX5</accession>
<dbReference type="Proteomes" id="UP001054821">
    <property type="component" value="Chromosome 6"/>
</dbReference>
<proteinExistence type="predicted"/>
<sequence>MYVRKEANPIAAKPKLNLCRLARSDRKFFERPPAVYSTSGDFRGQASRWFQYSIVSAKPGRLRLGTRALEKAFSSWSFSNKYGLESRFVLSQLLPLGKGVLINFRSFSFRCGDLRCFCCVHVSARGVDLL</sequence>
<evidence type="ECO:0000313" key="2">
    <source>
        <dbReference type="Proteomes" id="UP001054821"/>
    </source>
</evidence>
<evidence type="ECO:0000313" key="1">
    <source>
        <dbReference type="EMBL" id="KAI5324811.1"/>
    </source>
</evidence>
<protein>
    <submittedName>
        <fullName evidence="1">Uncharacterized protein</fullName>
    </submittedName>
</protein>
<dbReference type="EMBL" id="JAJFAZ020000006">
    <property type="protein sequence ID" value="KAI5324811.1"/>
    <property type="molecule type" value="Genomic_DNA"/>
</dbReference>
<gene>
    <name evidence="1" type="ORF">L3X38_033884</name>
</gene>
<dbReference type="AlphaFoldDB" id="A0AAD4VIX5"/>
<keyword evidence="2" id="KW-1185">Reference proteome</keyword>
<organism evidence="1 2">
    <name type="scientific">Prunus dulcis</name>
    <name type="common">Almond</name>
    <name type="synonym">Amygdalus dulcis</name>
    <dbReference type="NCBI Taxonomy" id="3755"/>
    <lineage>
        <taxon>Eukaryota</taxon>
        <taxon>Viridiplantae</taxon>
        <taxon>Streptophyta</taxon>
        <taxon>Embryophyta</taxon>
        <taxon>Tracheophyta</taxon>
        <taxon>Spermatophyta</taxon>
        <taxon>Magnoliopsida</taxon>
        <taxon>eudicotyledons</taxon>
        <taxon>Gunneridae</taxon>
        <taxon>Pentapetalae</taxon>
        <taxon>rosids</taxon>
        <taxon>fabids</taxon>
        <taxon>Rosales</taxon>
        <taxon>Rosaceae</taxon>
        <taxon>Amygdaloideae</taxon>
        <taxon>Amygdaleae</taxon>
        <taxon>Prunus</taxon>
    </lineage>
</organism>
<name>A0AAD4VIX5_PRUDU</name>